<accession>Q551Z6</accession>
<evidence type="ECO:0000313" key="2">
    <source>
        <dbReference type="Proteomes" id="UP000002195"/>
    </source>
</evidence>
<evidence type="ECO:0000313" key="1">
    <source>
        <dbReference type="EMBL" id="EAL69327.1"/>
    </source>
</evidence>
<dbReference type="Proteomes" id="UP000002195">
    <property type="component" value="Unassembled WGS sequence"/>
</dbReference>
<name>Q86I94_DICDI</name>
<dbReference type="InParanoid" id="Q86I94"/>
<sequence length="89" mass="10087">MNQYQSNDRERKDLSMDYIIKKGLCATLMSAVRAVLKVFNFEAVRLFVPTGLIQALLSDHGLFLPTDPIASLENGYDNIIWSNNLMHAQ</sequence>
<accession>Q86I94</accession>
<dbReference type="HOGENOM" id="CLU_2459409_0_0_1"/>
<dbReference type="AlphaFoldDB" id="Q86I94"/>
<comment type="caution">
    <text evidence="1">The sequence shown here is derived from an EMBL/GenBank/DDBJ whole genome shotgun (WGS) entry which is preliminary data.</text>
</comment>
<gene>
    <name evidence="1" type="ORF">DDB_G0276055</name>
</gene>
<keyword evidence="2" id="KW-1185">Reference proteome</keyword>
<dbReference type="EMBL" id="AAFI02000014">
    <property type="protein sequence ID" value="EAL69327.1"/>
    <property type="molecule type" value="Genomic_DNA"/>
</dbReference>
<dbReference type="VEuPathDB" id="AmoebaDB:DDB_G0276055"/>
<organism evidence="1 2">
    <name type="scientific">Dictyostelium discoideum</name>
    <name type="common">Social amoeba</name>
    <dbReference type="NCBI Taxonomy" id="44689"/>
    <lineage>
        <taxon>Eukaryota</taxon>
        <taxon>Amoebozoa</taxon>
        <taxon>Evosea</taxon>
        <taxon>Eumycetozoa</taxon>
        <taxon>Dictyostelia</taxon>
        <taxon>Dictyosteliales</taxon>
        <taxon>Dictyosteliaceae</taxon>
        <taxon>Dictyostelium</taxon>
    </lineage>
</organism>
<dbReference type="PaxDb" id="44689-DDB0169454"/>
<reference evidence="1 2" key="1">
    <citation type="journal article" date="2005" name="Nature">
        <title>The genome of the social amoeba Dictyostelium discoideum.</title>
        <authorList>
            <consortium name="The Dictyostelium discoideum Sequencing Consortium"/>
            <person name="Eichinger L."/>
            <person name="Pachebat J.A."/>
            <person name="Glockner G."/>
            <person name="Rajandream M.A."/>
            <person name="Sucgang R."/>
            <person name="Berriman M."/>
            <person name="Song J."/>
            <person name="Olsen R."/>
            <person name="Szafranski K."/>
            <person name="Xu Q."/>
            <person name="Tunggal B."/>
            <person name="Kummerfeld S."/>
            <person name="Madera M."/>
            <person name="Konfortov B.A."/>
            <person name="Rivero F."/>
            <person name="Bankier A.T."/>
            <person name="Lehmann R."/>
            <person name="Hamlin N."/>
            <person name="Davies R."/>
            <person name="Gaudet P."/>
            <person name="Fey P."/>
            <person name="Pilcher K."/>
            <person name="Chen G."/>
            <person name="Saunders D."/>
            <person name="Sodergren E."/>
            <person name="Davis P."/>
            <person name="Kerhornou A."/>
            <person name="Nie X."/>
            <person name="Hall N."/>
            <person name="Anjard C."/>
            <person name="Hemphill L."/>
            <person name="Bason N."/>
            <person name="Farbrother P."/>
            <person name="Desany B."/>
            <person name="Just E."/>
            <person name="Morio T."/>
            <person name="Rost R."/>
            <person name="Churcher C."/>
            <person name="Cooper J."/>
            <person name="Haydock S."/>
            <person name="van Driessche N."/>
            <person name="Cronin A."/>
            <person name="Goodhead I."/>
            <person name="Muzny D."/>
            <person name="Mourier T."/>
            <person name="Pain A."/>
            <person name="Lu M."/>
            <person name="Harper D."/>
            <person name="Lindsay R."/>
            <person name="Hauser H."/>
            <person name="James K."/>
            <person name="Quiles M."/>
            <person name="Madan Babu M."/>
            <person name="Saito T."/>
            <person name="Buchrieser C."/>
            <person name="Wardroper A."/>
            <person name="Felder M."/>
            <person name="Thangavelu M."/>
            <person name="Johnson D."/>
            <person name="Knights A."/>
            <person name="Loulseged H."/>
            <person name="Mungall K."/>
            <person name="Oliver K."/>
            <person name="Price C."/>
            <person name="Quail M.A."/>
            <person name="Urushihara H."/>
            <person name="Hernandez J."/>
            <person name="Rabbinowitsch E."/>
            <person name="Steffen D."/>
            <person name="Sanders M."/>
            <person name="Ma J."/>
            <person name="Kohara Y."/>
            <person name="Sharp S."/>
            <person name="Simmonds M."/>
            <person name="Spiegler S."/>
            <person name="Tivey A."/>
            <person name="Sugano S."/>
            <person name="White B."/>
            <person name="Walker D."/>
            <person name="Woodward J."/>
            <person name="Winckler T."/>
            <person name="Tanaka Y."/>
            <person name="Shaulsky G."/>
            <person name="Schleicher M."/>
            <person name="Weinstock G."/>
            <person name="Rosenthal A."/>
            <person name="Cox E.C."/>
            <person name="Chisholm R.L."/>
            <person name="Gibbs R."/>
            <person name="Loomis W.F."/>
            <person name="Platzer M."/>
            <person name="Kay R.R."/>
            <person name="Williams J."/>
            <person name="Dear P.H."/>
            <person name="Noegel A.A."/>
            <person name="Barrell B."/>
            <person name="Kuspa A."/>
        </authorList>
    </citation>
    <scope>NUCLEOTIDE SEQUENCE [LARGE SCALE GENOMIC DNA]</scope>
    <source>
        <strain evidence="1 2">AX4</strain>
    </source>
</reference>
<dbReference type="KEGG" id="ddi:DDB_G0276055"/>
<protein>
    <submittedName>
        <fullName evidence="1">Uncharacterized protein</fullName>
    </submittedName>
</protein>
<proteinExistence type="predicted"/>
<dbReference type="RefSeq" id="XP_643332.1">
    <property type="nucleotide sequence ID" value="XM_638240.1"/>
</dbReference>
<dbReference type="GeneID" id="8620379"/>